<protein>
    <submittedName>
        <fullName evidence="3">SDR family oxidoreductase</fullName>
    </submittedName>
</protein>
<sequence length="276" mass="29294">MENINTSTIPQLFSLVGKTAIVTGGTGLIGKKHCEALKAVGANVVVADIAQANPKAFAETLGENALGVNIDVTNETSLINAKNEILARFGSIDILVNNAAINDMFENPELAASLSAFEKYPLESFRKSLEVNVLGVFLCSQVFGAVMAEQGSGSIINIASTYGIVGPDQSIYRNEAGEQLFFKSPSYPTTKGAIINFTRYLAAYWGNKGVRVNTLSPGGVENSQDEYFVKNYSAKTLLGRMATSSDYQGALIYLASDASAYMTGANLVVDGGWTAV</sequence>
<dbReference type="SUPFAM" id="SSF51735">
    <property type="entry name" value="NAD(P)-binding Rossmann-fold domains"/>
    <property type="match status" value="1"/>
</dbReference>
<name>A0ABU5Q4R8_9BACT</name>
<dbReference type="PRINTS" id="PR00080">
    <property type="entry name" value="SDRFAMILY"/>
</dbReference>
<dbReference type="Proteomes" id="UP001302949">
    <property type="component" value="Unassembled WGS sequence"/>
</dbReference>
<keyword evidence="2" id="KW-0560">Oxidoreductase</keyword>
<organism evidence="3 4">
    <name type="scientific">Arcicella rigui</name>
    <dbReference type="NCBI Taxonomy" id="797020"/>
    <lineage>
        <taxon>Bacteria</taxon>
        <taxon>Pseudomonadati</taxon>
        <taxon>Bacteroidota</taxon>
        <taxon>Cytophagia</taxon>
        <taxon>Cytophagales</taxon>
        <taxon>Flectobacillaceae</taxon>
        <taxon>Arcicella</taxon>
    </lineage>
</organism>
<evidence type="ECO:0000313" key="3">
    <source>
        <dbReference type="EMBL" id="MEA5137824.1"/>
    </source>
</evidence>
<accession>A0ABU5Q4R8</accession>
<dbReference type="InterPro" id="IPR036291">
    <property type="entry name" value="NAD(P)-bd_dom_sf"/>
</dbReference>
<reference evidence="3 4" key="1">
    <citation type="submission" date="2023-12" db="EMBL/GenBank/DDBJ databases">
        <title>Novel species of the genus Arcicella isolated from rivers.</title>
        <authorList>
            <person name="Lu H."/>
        </authorList>
    </citation>
    <scope>NUCLEOTIDE SEQUENCE [LARGE SCALE GENOMIC DNA]</scope>
    <source>
        <strain evidence="3 4">KCTC 23307</strain>
    </source>
</reference>
<dbReference type="RefSeq" id="WP_323294989.1">
    <property type="nucleotide sequence ID" value="NZ_JAYFUM010000001.1"/>
</dbReference>
<dbReference type="PANTHER" id="PTHR42760:SF133">
    <property type="entry name" value="3-OXOACYL-[ACYL-CARRIER-PROTEIN] REDUCTASE"/>
    <property type="match status" value="1"/>
</dbReference>
<keyword evidence="4" id="KW-1185">Reference proteome</keyword>
<proteinExistence type="inferred from homology"/>
<dbReference type="EMBL" id="JAYFUM010000001">
    <property type="protein sequence ID" value="MEA5137824.1"/>
    <property type="molecule type" value="Genomic_DNA"/>
</dbReference>
<dbReference type="InterPro" id="IPR002347">
    <property type="entry name" value="SDR_fam"/>
</dbReference>
<dbReference type="Pfam" id="PF13561">
    <property type="entry name" value="adh_short_C2"/>
    <property type="match status" value="1"/>
</dbReference>
<evidence type="ECO:0000256" key="2">
    <source>
        <dbReference type="ARBA" id="ARBA00023002"/>
    </source>
</evidence>
<dbReference type="Gene3D" id="3.40.50.720">
    <property type="entry name" value="NAD(P)-binding Rossmann-like Domain"/>
    <property type="match status" value="1"/>
</dbReference>
<dbReference type="PANTHER" id="PTHR42760">
    <property type="entry name" value="SHORT-CHAIN DEHYDROGENASES/REDUCTASES FAMILY MEMBER"/>
    <property type="match status" value="1"/>
</dbReference>
<dbReference type="PRINTS" id="PR00081">
    <property type="entry name" value="GDHRDH"/>
</dbReference>
<evidence type="ECO:0000313" key="4">
    <source>
        <dbReference type="Proteomes" id="UP001302949"/>
    </source>
</evidence>
<comment type="similarity">
    <text evidence="1">Belongs to the short-chain dehydrogenases/reductases (SDR) family.</text>
</comment>
<evidence type="ECO:0000256" key="1">
    <source>
        <dbReference type="ARBA" id="ARBA00006484"/>
    </source>
</evidence>
<gene>
    <name evidence="3" type="ORF">VB248_01690</name>
</gene>
<comment type="caution">
    <text evidence="3">The sequence shown here is derived from an EMBL/GenBank/DDBJ whole genome shotgun (WGS) entry which is preliminary data.</text>
</comment>